<dbReference type="EMBL" id="CAJVPJ010000106">
    <property type="protein sequence ID" value="CAG8478595.1"/>
    <property type="molecule type" value="Genomic_DNA"/>
</dbReference>
<feature type="region of interest" description="Disordered" evidence="1">
    <location>
        <begin position="1"/>
        <end position="52"/>
    </location>
</feature>
<gene>
    <name evidence="3" type="ORF">POCULU_LOCUS1419</name>
</gene>
<dbReference type="Proteomes" id="UP000789572">
    <property type="component" value="Unassembled WGS sequence"/>
</dbReference>
<reference evidence="3" key="1">
    <citation type="submission" date="2021-06" db="EMBL/GenBank/DDBJ databases">
        <authorList>
            <person name="Kallberg Y."/>
            <person name="Tangrot J."/>
            <person name="Rosling A."/>
        </authorList>
    </citation>
    <scope>NUCLEOTIDE SEQUENCE</scope>
    <source>
        <strain evidence="3">IA702</strain>
    </source>
</reference>
<organism evidence="3 4">
    <name type="scientific">Paraglomus occultum</name>
    <dbReference type="NCBI Taxonomy" id="144539"/>
    <lineage>
        <taxon>Eukaryota</taxon>
        <taxon>Fungi</taxon>
        <taxon>Fungi incertae sedis</taxon>
        <taxon>Mucoromycota</taxon>
        <taxon>Glomeromycotina</taxon>
        <taxon>Glomeromycetes</taxon>
        <taxon>Paraglomerales</taxon>
        <taxon>Paraglomeraceae</taxon>
        <taxon>Paraglomus</taxon>
    </lineage>
</organism>
<keyword evidence="4" id="KW-1185">Reference proteome</keyword>
<feature type="compositionally biased region" description="Low complexity" evidence="1">
    <location>
        <begin position="8"/>
        <end position="20"/>
    </location>
</feature>
<dbReference type="AlphaFoldDB" id="A0A9N8Z9K9"/>
<feature type="transmembrane region" description="Helical" evidence="2">
    <location>
        <begin position="76"/>
        <end position="94"/>
    </location>
</feature>
<feature type="transmembrane region" description="Helical" evidence="2">
    <location>
        <begin position="132"/>
        <end position="150"/>
    </location>
</feature>
<feature type="compositionally biased region" description="Polar residues" evidence="1">
    <location>
        <begin position="21"/>
        <end position="39"/>
    </location>
</feature>
<sequence>MANQQCPSQQSNSDGNDSNNPEMVSTVETTHNPQTNYNRDTVYPTTPDRAPTTLVSTPIVEENEETSGCQFSWSQAGVILLVLLILGVVIALITKPVGNNCDQNCNNNQSPITVFYNCVANCSNAYHAVEKAGIALMCGGSFLIICCLIWKFRPKSEKTADNSSQPNCNSDTVYPVTFAHVPAEFVSTTIVKKSKKKSRFQRAWLSIGLVLAVLLIGVGAVLFVTAKPTRNTCVQTCYSNLHY</sequence>
<keyword evidence="2" id="KW-1133">Transmembrane helix</keyword>
<evidence type="ECO:0000313" key="4">
    <source>
        <dbReference type="Proteomes" id="UP000789572"/>
    </source>
</evidence>
<evidence type="ECO:0000313" key="3">
    <source>
        <dbReference type="EMBL" id="CAG8478595.1"/>
    </source>
</evidence>
<accession>A0A9N8Z9K9</accession>
<feature type="transmembrane region" description="Helical" evidence="2">
    <location>
        <begin position="203"/>
        <end position="226"/>
    </location>
</feature>
<keyword evidence="2" id="KW-0472">Membrane</keyword>
<evidence type="ECO:0000256" key="2">
    <source>
        <dbReference type="SAM" id="Phobius"/>
    </source>
</evidence>
<name>A0A9N8Z9K9_9GLOM</name>
<evidence type="ECO:0000256" key="1">
    <source>
        <dbReference type="SAM" id="MobiDB-lite"/>
    </source>
</evidence>
<keyword evidence="2" id="KW-0812">Transmembrane</keyword>
<proteinExistence type="predicted"/>
<protein>
    <submittedName>
        <fullName evidence="3">6735_t:CDS:1</fullName>
    </submittedName>
</protein>
<comment type="caution">
    <text evidence="3">The sequence shown here is derived from an EMBL/GenBank/DDBJ whole genome shotgun (WGS) entry which is preliminary data.</text>
</comment>